<dbReference type="EMBL" id="KL512211">
    <property type="protein sequence ID" value="KFO86774.1"/>
    <property type="molecule type" value="Genomic_DNA"/>
</dbReference>
<dbReference type="Proteomes" id="UP000054064">
    <property type="component" value="Unassembled WGS sequence"/>
</dbReference>
<organism evidence="1 2">
    <name type="scientific">Buceros rhinoceros silvestris</name>
    <dbReference type="NCBI Taxonomy" id="175836"/>
    <lineage>
        <taxon>Eukaryota</taxon>
        <taxon>Metazoa</taxon>
        <taxon>Chordata</taxon>
        <taxon>Craniata</taxon>
        <taxon>Vertebrata</taxon>
        <taxon>Euteleostomi</taxon>
        <taxon>Archelosauria</taxon>
        <taxon>Archosauria</taxon>
        <taxon>Dinosauria</taxon>
        <taxon>Saurischia</taxon>
        <taxon>Theropoda</taxon>
        <taxon>Coelurosauria</taxon>
        <taxon>Aves</taxon>
        <taxon>Neognathae</taxon>
        <taxon>Neoaves</taxon>
        <taxon>Telluraves</taxon>
        <taxon>Coraciimorphae</taxon>
        <taxon>Bucerotiformes</taxon>
        <taxon>Bucerotidae</taxon>
        <taxon>Buceros</taxon>
    </lineage>
</organism>
<name>A0A091GUB4_BUCRH</name>
<protein>
    <submittedName>
        <fullName evidence="1">Uncharacterized protein</fullName>
    </submittedName>
</protein>
<dbReference type="AlphaFoldDB" id="A0A091GUB4"/>
<feature type="non-terminal residue" evidence="1">
    <location>
        <position position="1"/>
    </location>
</feature>
<sequence>ALVSLYSYTDSFLPGAEWVRNGDPASLSELPVARTLCQLSELQDSHQAHVQNVLPNCDRAGVEVLSGLHGEQL</sequence>
<feature type="non-terminal residue" evidence="1">
    <location>
        <position position="73"/>
    </location>
</feature>
<evidence type="ECO:0000313" key="2">
    <source>
        <dbReference type="Proteomes" id="UP000054064"/>
    </source>
</evidence>
<accession>A0A091GUB4</accession>
<gene>
    <name evidence="1" type="ORF">N320_04680</name>
</gene>
<proteinExistence type="predicted"/>
<keyword evidence="2" id="KW-1185">Reference proteome</keyword>
<evidence type="ECO:0000313" key="1">
    <source>
        <dbReference type="EMBL" id="KFO86774.1"/>
    </source>
</evidence>
<reference evidence="1 2" key="1">
    <citation type="submission" date="2014-04" db="EMBL/GenBank/DDBJ databases">
        <title>Genome evolution of avian class.</title>
        <authorList>
            <person name="Zhang G."/>
            <person name="Li C."/>
        </authorList>
    </citation>
    <scope>NUCLEOTIDE SEQUENCE [LARGE SCALE GENOMIC DNA]</scope>
    <source>
        <strain evidence="1">BGI_N320</strain>
    </source>
</reference>